<dbReference type="GO" id="GO:0071230">
    <property type="term" value="P:cellular response to amino acid stimulus"/>
    <property type="evidence" value="ECO:0007669"/>
    <property type="project" value="TreeGrafter"/>
</dbReference>
<name>N6UH29_DENPD</name>
<keyword evidence="5" id="KW-0458">Lysosome</keyword>
<protein>
    <recommendedName>
        <fullName evidence="6">Late endosomal/lysosomal adaptor and MAPK and MTOR activator 5</fullName>
    </recommendedName>
</protein>
<dbReference type="HOGENOM" id="CLU_2944060_0_0_1"/>
<dbReference type="GO" id="GO:0005085">
    <property type="term" value="F:guanyl-nucleotide exchange factor activity"/>
    <property type="evidence" value="ECO:0007669"/>
    <property type="project" value="TreeGrafter"/>
</dbReference>
<dbReference type="GO" id="GO:0071986">
    <property type="term" value="C:Ragulator complex"/>
    <property type="evidence" value="ECO:0007669"/>
    <property type="project" value="InterPro"/>
</dbReference>
<evidence type="ECO:0000313" key="8">
    <source>
        <dbReference type="EMBL" id="ERL85935.1"/>
    </source>
</evidence>
<dbReference type="InterPro" id="IPR024135">
    <property type="entry name" value="LAMTOR5"/>
</dbReference>
<comment type="similarity">
    <text evidence="3">Belongs to the LAMTOR5 family.</text>
</comment>
<dbReference type="EMBL" id="KB631763">
    <property type="protein sequence ID" value="ERL85935.1"/>
    <property type="molecule type" value="Genomic_DNA"/>
</dbReference>
<dbReference type="EMBL" id="KB740928">
    <property type="protein sequence ID" value="ENN77952.1"/>
    <property type="molecule type" value="Genomic_DNA"/>
</dbReference>
<sequence length="60" mass="6620">MEKNLDRVMEEIAGFITAIANQAAKLEPNSKPPIITLENDSQLCIIQKMGTVTGAIYKRT</sequence>
<proteinExistence type="inferred from homology"/>
<feature type="non-terminal residue" evidence="7">
    <location>
        <position position="1"/>
    </location>
</feature>
<dbReference type="AlphaFoldDB" id="N6UH29"/>
<dbReference type="GO" id="GO:0043066">
    <property type="term" value="P:negative regulation of apoptotic process"/>
    <property type="evidence" value="ECO:0007669"/>
    <property type="project" value="InterPro"/>
</dbReference>
<evidence type="ECO:0000256" key="2">
    <source>
        <dbReference type="ARBA" id="ARBA00004496"/>
    </source>
</evidence>
<dbReference type="PANTHER" id="PTHR13342:SF2">
    <property type="entry name" value="RAGULATOR COMPLEX PROTEIN LAMTOR5"/>
    <property type="match status" value="1"/>
</dbReference>
<evidence type="ECO:0000256" key="3">
    <source>
        <dbReference type="ARBA" id="ARBA00007795"/>
    </source>
</evidence>
<evidence type="ECO:0000313" key="7">
    <source>
        <dbReference type="EMBL" id="ENN77952.1"/>
    </source>
</evidence>
<evidence type="ECO:0000313" key="9">
    <source>
        <dbReference type="Proteomes" id="UP000030742"/>
    </source>
</evidence>
<dbReference type="GO" id="GO:1904263">
    <property type="term" value="P:positive regulation of TORC1 signaling"/>
    <property type="evidence" value="ECO:0007669"/>
    <property type="project" value="TreeGrafter"/>
</dbReference>
<dbReference type="STRING" id="77166.N6UH29"/>
<reference evidence="7 9" key="1">
    <citation type="journal article" date="2013" name="Genome Biol.">
        <title>Draft genome of the mountain pine beetle, Dendroctonus ponderosae Hopkins, a major forest pest.</title>
        <authorList>
            <person name="Keeling C.I."/>
            <person name="Yuen M.M."/>
            <person name="Liao N.Y."/>
            <person name="Docking T.R."/>
            <person name="Chan S.K."/>
            <person name="Taylor G.A."/>
            <person name="Palmquist D.L."/>
            <person name="Jackman S.D."/>
            <person name="Nguyen A."/>
            <person name="Li M."/>
            <person name="Henderson H."/>
            <person name="Janes J.K."/>
            <person name="Zhao Y."/>
            <person name="Pandoh P."/>
            <person name="Moore R."/>
            <person name="Sperling F.A."/>
            <person name="Huber D.P."/>
            <person name="Birol I."/>
            <person name="Jones S.J."/>
            <person name="Bohlmann J."/>
        </authorList>
    </citation>
    <scope>NUCLEOTIDE SEQUENCE</scope>
</reference>
<evidence type="ECO:0000256" key="6">
    <source>
        <dbReference type="ARBA" id="ARBA00032692"/>
    </source>
</evidence>
<evidence type="ECO:0000256" key="1">
    <source>
        <dbReference type="ARBA" id="ARBA00004371"/>
    </source>
</evidence>
<evidence type="ECO:0000256" key="4">
    <source>
        <dbReference type="ARBA" id="ARBA00022490"/>
    </source>
</evidence>
<evidence type="ECO:0000256" key="5">
    <source>
        <dbReference type="ARBA" id="ARBA00023228"/>
    </source>
</evidence>
<accession>N6UH29</accession>
<dbReference type="GO" id="GO:0005764">
    <property type="term" value="C:lysosome"/>
    <property type="evidence" value="ECO:0007669"/>
    <property type="project" value="UniProtKB-SubCell"/>
</dbReference>
<dbReference type="PANTHER" id="PTHR13342">
    <property type="entry name" value="RAGULATOR COMPLEX PROTEIN LAMTOR5"/>
    <property type="match status" value="1"/>
</dbReference>
<organism evidence="7">
    <name type="scientific">Dendroctonus ponderosae</name>
    <name type="common">Mountain pine beetle</name>
    <dbReference type="NCBI Taxonomy" id="77166"/>
    <lineage>
        <taxon>Eukaryota</taxon>
        <taxon>Metazoa</taxon>
        <taxon>Ecdysozoa</taxon>
        <taxon>Arthropoda</taxon>
        <taxon>Hexapoda</taxon>
        <taxon>Insecta</taxon>
        <taxon>Pterygota</taxon>
        <taxon>Neoptera</taxon>
        <taxon>Endopterygota</taxon>
        <taxon>Coleoptera</taxon>
        <taxon>Polyphaga</taxon>
        <taxon>Cucujiformia</taxon>
        <taxon>Curculionidae</taxon>
        <taxon>Scolytinae</taxon>
        <taxon>Dendroctonus</taxon>
    </lineage>
</organism>
<dbReference type="Proteomes" id="UP000030742">
    <property type="component" value="Unassembled WGS sequence"/>
</dbReference>
<dbReference type="Gene3D" id="3.30.450.30">
    <property type="entry name" value="Dynein light chain 2a, cytoplasmic"/>
    <property type="match status" value="1"/>
</dbReference>
<keyword evidence="4" id="KW-0963">Cytoplasm</keyword>
<gene>
    <name evidence="8" type="ORF">D910_03350</name>
    <name evidence="7" type="ORF">YQE_05629</name>
</gene>
<comment type="subcellular location">
    <subcellularLocation>
        <location evidence="2">Cytoplasm</location>
    </subcellularLocation>
    <subcellularLocation>
        <location evidence="1">Lysosome</location>
    </subcellularLocation>
</comment>
<dbReference type="Pfam" id="PF16672">
    <property type="entry name" value="LAMTOR5"/>
    <property type="match status" value="1"/>
</dbReference>